<evidence type="ECO:0000313" key="2">
    <source>
        <dbReference type="EMBL" id="MBM6923104.1"/>
    </source>
</evidence>
<name>A0ABS2GN21_9FIRM</name>
<feature type="transmembrane region" description="Helical" evidence="1">
    <location>
        <begin position="208"/>
        <end position="225"/>
    </location>
</feature>
<reference evidence="2 3" key="1">
    <citation type="journal article" date="2021" name="Sci. Rep.">
        <title>The distribution of antibiotic resistance genes in chicken gut microbiota commensals.</title>
        <authorList>
            <person name="Juricova H."/>
            <person name="Matiasovicova J."/>
            <person name="Kubasova T."/>
            <person name="Cejkova D."/>
            <person name="Rychlik I."/>
        </authorList>
    </citation>
    <scope>NUCLEOTIDE SEQUENCE [LARGE SCALE GENOMIC DNA]</scope>
    <source>
        <strain evidence="2 3">An564</strain>
    </source>
</reference>
<evidence type="ECO:0000256" key="1">
    <source>
        <dbReference type="SAM" id="Phobius"/>
    </source>
</evidence>
<dbReference type="RefSeq" id="WP_177502184.1">
    <property type="nucleotide sequence ID" value="NZ_JACSNR010000004.1"/>
</dbReference>
<comment type="caution">
    <text evidence="2">The sequence shown here is derived from an EMBL/GenBank/DDBJ whole genome shotgun (WGS) entry which is preliminary data.</text>
</comment>
<evidence type="ECO:0000313" key="3">
    <source>
        <dbReference type="Proteomes" id="UP000724149"/>
    </source>
</evidence>
<organism evidence="2 3">
    <name type="scientific">Hydrogenoanaerobacterium saccharovorans</name>
    <dbReference type="NCBI Taxonomy" id="474960"/>
    <lineage>
        <taxon>Bacteria</taxon>
        <taxon>Bacillati</taxon>
        <taxon>Bacillota</taxon>
        <taxon>Clostridia</taxon>
        <taxon>Eubacteriales</taxon>
        <taxon>Oscillospiraceae</taxon>
        <taxon>Hydrogenoanaerobacterium</taxon>
    </lineage>
</organism>
<feature type="transmembrane region" description="Helical" evidence="1">
    <location>
        <begin position="182"/>
        <end position="202"/>
    </location>
</feature>
<dbReference type="Proteomes" id="UP000724149">
    <property type="component" value="Unassembled WGS sequence"/>
</dbReference>
<dbReference type="EMBL" id="JACSNR010000004">
    <property type="protein sequence ID" value="MBM6923104.1"/>
    <property type="molecule type" value="Genomic_DNA"/>
</dbReference>
<feature type="transmembrane region" description="Helical" evidence="1">
    <location>
        <begin position="151"/>
        <end position="170"/>
    </location>
</feature>
<protein>
    <submittedName>
        <fullName evidence="2">Uncharacterized protein</fullName>
    </submittedName>
</protein>
<keyword evidence="1" id="KW-0472">Membrane</keyword>
<accession>A0ABS2GN21</accession>
<feature type="transmembrane region" description="Helical" evidence="1">
    <location>
        <begin position="21"/>
        <end position="41"/>
    </location>
</feature>
<feature type="transmembrane region" description="Helical" evidence="1">
    <location>
        <begin position="47"/>
        <end position="63"/>
    </location>
</feature>
<feature type="transmembrane region" description="Helical" evidence="1">
    <location>
        <begin position="115"/>
        <end position="139"/>
    </location>
</feature>
<gene>
    <name evidence="2" type="ORF">H9X81_05275</name>
</gene>
<keyword evidence="1" id="KW-0812">Transmembrane</keyword>
<sequence length="236" mass="25642">MTNDKNSYFNRAHRLGRIGTIIAILFMIGIPVVVCFIYDVMPTFSEVFTTAIGLLAVYVPTALSEVISYTPMLGTACYITFITGNVGNMKIPCALNAMEMTDSPLGTERGDTVSAIAVSVSSMVTMIVIAIGVVLLVPLQPILENPTVQVATSYMLPALFGSMVVTNVANSKSGEYRIKNRILTMLAPMACIIAFDYLVMPIKGKEGYTMIVTIPLTILLAYIMYKLGIVKVEKED</sequence>
<keyword evidence="1" id="KW-1133">Transmembrane helix</keyword>
<proteinExistence type="predicted"/>
<keyword evidence="3" id="KW-1185">Reference proteome</keyword>